<dbReference type="OrthoDB" id="3260205at2759"/>
<name>A0A0C3F300_PILCF</name>
<evidence type="ECO:0000313" key="4">
    <source>
        <dbReference type="Proteomes" id="UP000054166"/>
    </source>
</evidence>
<dbReference type="Proteomes" id="UP000054166">
    <property type="component" value="Unassembled WGS sequence"/>
</dbReference>
<dbReference type="PROSITE" id="PS50011">
    <property type="entry name" value="PROTEIN_KINASE_DOM"/>
    <property type="match status" value="1"/>
</dbReference>
<dbReference type="Pfam" id="PF07714">
    <property type="entry name" value="PK_Tyr_Ser-Thr"/>
    <property type="match status" value="1"/>
</dbReference>
<reference evidence="4" key="2">
    <citation type="submission" date="2015-01" db="EMBL/GenBank/DDBJ databases">
        <title>Evolutionary Origins and Diversification of the Mycorrhizal Mutualists.</title>
        <authorList>
            <consortium name="DOE Joint Genome Institute"/>
            <consortium name="Mycorrhizal Genomics Consortium"/>
            <person name="Kohler A."/>
            <person name="Kuo A."/>
            <person name="Nagy L.G."/>
            <person name="Floudas D."/>
            <person name="Copeland A."/>
            <person name="Barry K.W."/>
            <person name="Cichocki N."/>
            <person name="Veneault-Fourrey C."/>
            <person name="LaButti K."/>
            <person name="Lindquist E.A."/>
            <person name="Lipzen A."/>
            <person name="Lundell T."/>
            <person name="Morin E."/>
            <person name="Murat C."/>
            <person name="Riley R."/>
            <person name="Ohm R."/>
            <person name="Sun H."/>
            <person name="Tunlid A."/>
            <person name="Henrissat B."/>
            <person name="Grigoriev I.V."/>
            <person name="Hibbett D.S."/>
            <person name="Martin F."/>
        </authorList>
    </citation>
    <scope>NUCLEOTIDE SEQUENCE [LARGE SCALE GENOMIC DNA]</scope>
    <source>
        <strain evidence="4">F 1598</strain>
    </source>
</reference>
<dbReference type="GO" id="GO:0005524">
    <property type="term" value="F:ATP binding"/>
    <property type="evidence" value="ECO:0007669"/>
    <property type="project" value="InterPro"/>
</dbReference>
<dbReference type="Pfam" id="PF22893">
    <property type="entry name" value="ULD_2"/>
    <property type="match status" value="1"/>
</dbReference>
<evidence type="ECO:0000313" key="3">
    <source>
        <dbReference type="EMBL" id="KIM74459.1"/>
    </source>
</evidence>
<organism evidence="3 4">
    <name type="scientific">Piloderma croceum (strain F 1598)</name>
    <dbReference type="NCBI Taxonomy" id="765440"/>
    <lineage>
        <taxon>Eukaryota</taxon>
        <taxon>Fungi</taxon>
        <taxon>Dikarya</taxon>
        <taxon>Basidiomycota</taxon>
        <taxon>Agaricomycotina</taxon>
        <taxon>Agaricomycetes</taxon>
        <taxon>Agaricomycetidae</taxon>
        <taxon>Atheliales</taxon>
        <taxon>Atheliaceae</taxon>
        <taxon>Piloderma</taxon>
    </lineage>
</organism>
<keyword evidence="4" id="KW-1185">Reference proteome</keyword>
<dbReference type="SUPFAM" id="SSF56112">
    <property type="entry name" value="Protein kinase-like (PK-like)"/>
    <property type="match status" value="1"/>
</dbReference>
<dbReference type="InterPro" id="IPR011009">
    <property type="entry name" value="Kinase-like_dom_sf"/>
</dbReference>
<evidence type="ECO:0000256" key="1">
    <source>
        <dbReference type="SAM" id="MobiDB-lite"/>
    </source>
</evidence>
<dbReference type="InterPro" id="IPR054464">
    <property type="entry name" value="ULD_fung"/>
</dbReference>
<dbReference type="Gene3D" id="1.10.510.10">
    <property type="entry name" value="Transferase(Phosphotransferase) domain 1"/>
    <property type="match status" value="1"/>
</dbReference>
<protein>
    <recommendedName>
        <fullName evidence="2">Protein kinase domain-containing protein</fullName>
    </recommendedName>
</protein>
<sequence>MFATYIRDLWYHVWWSGWDEDEFASLRMKLLEIRKSLEGSLMALHSVEWVEVADGLRTGHATLKGFHGLLNRRLPFLSHIKLNAVHVVDHLGQNIPVPAMFCSTWKTFDYIIKGYCKDRYGDHHVKWGAYEVIRAEDSQTISPSKFAHSVEPGMVLELSIILRQDETLQDSKDKCPRCHFVNRNAPINRGQFQVAEDDQNCEDIDHVRDEGSNTPGSDGVEGGRGEKGSGKRGAKRNGESDHTVVEDEIISPASNKLSSSNDRFQGDSDCAQFLRRIHIIGMGVRKSLYTDLSNQVKQTENQYFAAGAFSEIYRGEWTNPSTGKIVRVAIKVLRGIDSDPKILEHTIKRLNRETRIWHSLSHKNVVPFLGLCYDFGPFPCMIVPLYDNANVYRYLVDRPDDRLVVILGVAHGLRYLHSKNVIHGNLTGHNVLMDDDNTPLLSDFGRSKFIDYRGIIAFCGSARYMAPELTAPEPDVVYGEDEHGTYENQGNPDLTKETDVFAFSMLALEIWTGKLPFFYLRQDATVIAFVQDGKRPERSRCLPSVFTDSMWALLENCWDHSPERRPSMGSIVERLERM</sequence>
<dbReference type="InterPro" id="IPR000719">
    <property type="entry name" value="Prot_kinase_dom"/>
</dbReference>
<evidence type="ECO:0000259" key="2">
    <source>
        <dbReference type="PROSITE" id="PS50011"/>
    </source>
</evidence>
<dbReference type="InterPro" id="IPR001245">
    <property type="entry name" value="Ser-Thr/Tyr_kinase_cat_dom"/>
</dbReference>
<accession>A0A0C3F300</accession>
<feature type="compositionally biased region" description="Basic and acidic residues" evidence="1">
    <location>
        <begin position="236"/>
        <end position="245"/>
    </location>
</feature>
<dbReference type="HOGENOM" id="CLU_471813_0_0_1"/>
<dbReference type="STRING" id="765440.A0A0C3F300"/>
<reference evidence="3 4" key="1">
    <citation type="submission" date="2014-04" db="EMBL/GenBank/DDBJ databases">
        <authorList>
            <consortium name="DOE Joint Genome Institute"/>
            <person name="Kuo A."/>
            <person name="Tarkka M."/>
            <person name="Buscot F."/>
            <person name="Kohler A."/>
            <person name="Nagy L.G."/>
            <person name="Floudas D."/>
            <person name="Copeland A."/>
            <person name="Barry K.W."/>
            <person name="Cichocki N."/>
            <person name="Veneault-Fourrey C."/>
            <person name="LaButti K."/>
            <person name="Lindquist E.A."/>
            <person name="Lipzen A."/>
            <person name="Lundell T."/>
            <person name="Morin E."/>
            <person name="Murat C."/>
            <person name="Sun H."/>
            <person name="Tunlid A."/>
            <person name="Henrissat B."/>
            <person name="Grigoriev I.V."/>
            <person name="Hibbett D.S."/>
            <person name="Martin F."/>
            <person name="Nordberg H.P."/>
            <person name="Cantor M.N."/>
            <person name="Hua S.X."/>
        </authorList>
    </citation>
    <scope>NUCLEOTIDE SEQUENCE [LARGE SCALE GENOMIC DNA]</scope>
    <source>
        <strain evidence="3 4">F 1598</strain>
    </source>
</reference>
<dbReference type="InParanoid" id="A0A0C3F300"/>
<dbReference type="PANTHER" id="PTHR44329">
    <property type="entry name" value="SERINE/THREONINE-PROTEIN KINASE TNNI3K-RELATED"/>
    <property type="match status" value="1"/>
</dbReference>
<proteinExistence type="predicted"/>
<feature type="compositionally biased region" description="Polar residues" evidence="1">
    <location>
        <begin position="252"/>
        <end position="263"/>
    </location>
</feature>
<dbReference type="GO" id="GO:0004674">
    <property type="term" value="F:protein serine/threonine kinase activity"/>
    <property type="evidence" value="ECO:0007669"/>
    <property type="project" value="TreeGrafter"/>
</dbReference>
<feature type="region of interest" description="Disordered" evidence="1">
    <location>
        <begin position="205"/>
        <end position="263"/>
    </location>
</feature>
<dbReference type="AlphaFoldDB" id="A0A0C3F300"/>
<dbReference type="EMBL" id="KN833060">
    <property type="protein sequence ID" value="KIM74459.1"/>
    <property type="molecule type" value="Genomic_DNA"/>
</dbReference>
<dbReference type="InterPro" id="IPR051681">
    <property type="entry name" value="Ser/Thr_Kinases-Pseudokinases"/>
</dbReference>
<gene>
    <name evidence="3" type="ORF">PILCRDRAFT_14367</name>
</gene>
<feature type="domain" description="Protein kinase" evidence="2">
    <location>
        <begin position="298"/>
        <end position="578"/>
    </location>
</feature>